<feature type="compositionally biased region" description="Low complexity" evidence="1">
    <location>
        <begin position="426"/>
        <end position="443"/>
    </location>
</feature>
<dbReference type="EMBL" id="QKKF02036682">
    <property type="protein sequence ID" value="RZF32529.1"/>
    <property type="molecule type" value="Genomic_DNA"/>
</dbReference>
<protein>
    <submittedName>
        <fullName evidence="2">Uncharacterized protein</fullName>
    </submittedName>
</protein>
<proteinExistence type="predicted"/>
<feature type="region of interest" description="Disordered" evidence="1">
    <location>
        <begin position="508"/>
        <end position="534"/>
    </location>
</feature>
<keyword evidence="3" id="KW-1185">Reference proteome</keyword>
<feature type="compositionally biased region" description="Low complexity" evidence="1">
    <location>
        <begin position="512"/>
        <end position="522"/>
    </location>
</feature>
<feature type="compositionally biased region" description="Basic and acidic residues" evidence="1">
    <location>
        <begin position="749"/>
        <end position="766"/>
    </location>
</feature>
<comment type="caution">
    <text evidence="2">The sequence shown here is derived from an EMBL/GenBank/DDBJ whole genome shotgun (WGS) entry which is preliminary data.</text>
</comment>
<feature type="region of interest" description="Disordered" evidence="1">
    <location>
        <begin position="862"/>
        <end position="970"/>
    </location>
</feature>
<reference evidence="2 3" key="1">
    <citation type="journal article" date="2017" name="Gigascience">
        <title>Genome sequence of the small brown planthopper, Laodelphax striatellus.</title>
        <authorList>
            <person name="Zhu J."/>
            <person name="Jiang F."/>
            <person name="Wang X."/>
            <person name="Yang P."/>
            <person name="Bao Y."/>
            <person name="Zhao W."/>
            <person name="Wang W."/>
            <person name="Lu H."/>
            <person name="Wang Q."/>
            <person name="Cui N."/>
            <person name="Li J."/>
            <person name="Chen X."/>
            <person name="Luo L."/>
            <person name="Yu J."/>
            <person name="Kang L."/>
            <person name="Cui F."/>
        </authorList>
    </citation>
    <scope>NUCLEOTIDE SEQUENCE [LARGE SCALE GENOMIC DNA]</scope>
    <source>
        <strain evidence="2">Lst14</strain>
    </source>
</reference>
<feature type="region of interest" description="Disordered" evidence="1">
    <location>
        <begin position="413"/>
        <end position="458"/>
    </location>
</feature>
<evidence type="ECO:0000313" key="3">
    <source>
        <dbReference type="Proteomes" id="UP000291343"/>
    </source>
</evidence>
<feature type="region of interest" description="Disordered" evidence="1">
    <location>
        <begin position="984"/>
        <end position="1014"/>
    </location>
</feature>
<feature type="compositionally biased region" description="Basic residues" evidence="1">
    <location>
        <begin position="942"/>
        <end position="952"/>
    </location>
</feature>
<accession>A0A482WG69</accession>
<dbReference type="OrthoDB" id="6605882at2759"/>
<feature type="compositionally biased region" description="Basic and acidic residues" evidence="1">
    <location>
        <begin position="923"/>
        <end position="934"/>
    </location>
</feature>
<feature type="region of interest" description="Disordered" evidence="1">
    <location>
        <begin position="722"/>
        <end position="772"/>
    </location>
</feature>
<dbReference type="Proteomes" id="UP000291343">
    <property type="component" value="Unassembled WGS sequence"/>
</dbReference>
<feature type="compositionally biased region" description="Low complexity" evidence="1">
    <location>
        <begin position="1077"/>
        <end position="1088"/>
    </location>
</feature>
<feature type="region of interest" description="Disordered" evidence="1">
    <location>
        <begin position="325"/>
        <end position="390"/>
    </location>
</feature>
<feature type="compositionally biased region" description="Polar residues" evidence="1">
    <location>
        <begin position="150"/>
        <end position="160"/>
    </location>
</feature>
<organism evidence="2 3">
    <name type="scientific">Laodelphax striatellus</name>
    <name type="common">Small brown planthopper</name>
    <name type="synonym">Delphax striatella</name>
    <dbReference type="NCBI Taxonomy" id="195883"/>
    <lineage>
        <taxon>Eukaryota</taxon>
        <taxon>Metazoa</taxon>
        <taxon>Ecdysozoa</taxon>
        <taxon>Arthropoda</taxon>
        <taxon>Hexapoda</taxon>
        <taxon>Insecta</taxon>
        <taxon>Pterygota</taxon>
        <taxon>Neoptera</taxon>
        <taxon>Paraneoptera</taxon>
        <taxon>Hemiptera</taxon>
        <taxon>Auchenorrhyncha</taxon>
        <taxon>Fulgoroidea</taxon>
        <taxon>Delphacidae</taxon>
        <taxon>Criomorphinae</taxon>
        <taxon>Laodelphax</taxon>
    </lineage>
</organism>
<feature type="region of interest" description="Disordered" evidence="1">
    <location>
        <begin position="1125"/>
        <end position="1154"/>
    </location>
</feature>
<feature type="compositionally biased region" description="Pro residues" evidence="1">
    <location>
        <begin position="97"/>
        <end position="111"/>
    </location>
</feature>
<feature type="compositionally biased region" description="Gly residues" evidence="1">
    <location>
        <begin position="38"/>
        <end position="57"/>
    </location>
</feature>
<feature type="region of interest" description="Disordered" evidence="1">
    <location>
        <begin position="288"/>
        <end position="312"/>
    </location>
</feature>
<feature type="compositionally biased region" description="Polar residues" evidence="1">
    <location>
        <begin position="118"/>
        <end position="127"/>
    </location>
</feature>
<evidence type="ECO:0000256" key="1">
    <source>
        <dbReference type="SAM" id="MobiDB-lite"/>
    </source>
</evidence>
<gene>
    <name evidence="2" type="ORF">LSTR_LSTR011308</name>
</gene>
<dbReference type="InParanoid" id="A0A482WG69"/>
<feature type="non-terminal residue" evidence="2">
    <location>
        <position position="1"/>
    </location>
</feature>
<feature type="region of interest" description="Disordered" evidence="1">
    <location>
        <begin position="29"/>
        <end position="178"/>
    </location>
</feature>
<name>A0A482WG69_LAOST</name>
<feature type="region of interest" description="Disordered" evidence="1">
    <location>
        <begin position="804"/>
        <end position="828"/>
    </location>
</feature>
<dbReference type="AlphaFoldDB" id="A0A482WG69"/>
<feature type="compositionally biased region" description="Polar residues" evidence="1">
    <location>
        <begin position="372"/>
        <end position="382"/>
    </location>
</feature>
<feature type="compositionally biased region" description="Basic and acidic residues" evidence="1">
    <location>
        <begin position="804"/>
        <end position="826"/>
    </location>
</feature>
<feature type="region of interest" description="Disordered" evidence="1">
    <location>
        <begin position="1077"/>
        <end position="1108"/>
    </location>
</feature>
<evidence type="ECO:0000313" key="2">
    <source>
        <dbReference type="EMBL" id="RZF32529.1"/>
    </source>
</evidence>
<sequence>ILMSRRAPNKRGDDVQRSLELLDRVLSEFDDLENGNPPVGGGNGNGGGNGGGGGGGDDSPSLHSEDDGYMSMNGRRAKFVLNLRPQVQMGPGGGGLPLPPDPPPPDPPPPNLLRRLTNAPTTASADSLQFPPPPEEAERIISTLLPRVSPGNSSKRSTNGFRRPHNGSLKLGNGYDVEDQHITTATQTTLPKTRHQRPYGWENGPTIPTNYHPNHQPVNPAVKFGSLPYDGSLQWLNPLPPRTLPTAMDRHREVRRRVGGGGGEEPAEGGGEAITQQLRIVTESCDDDAANFSDDSLEELLPPPPPPLSKRGSIAWEVPLDMDDEALLTPGSTKVIGRRRRRSTDRSSTGSMSRLKDVSGQDEWPDPPTGTEDGSLSPFSDSSHADAASRNDPITLPAELNAADLSAGGTYVIRKGRRKERRPLQSSAAAVSRASSKSSVNSTSHKHRLSPPKFGEMKRCSSTFDNIKSLLKDGLIEGLDDDPPDFAPPTPPPALLKVVSLPSLLVDDHTNTHTNNRTINRTKPSNDRLSPSATPELNTVKHKSQGKTVVDSISSTKVSIDVGVQVTDDFSSTEPSKNESENATVVTKAEISTQIQPEELCELIDKANDVAVEVVDLSLVETDTVKPESEQSKESIVISEPQVSQDESSVILSKPIEAVADSSLQTDIIIRPVRKSISLEENCVFRKALPLEPESFYEKDLPLEPDSTDYDKALPKEPVEVYEKDLPSEPEPDVYDDKSLPPVPPPSSRESDVDSLSGREIEENEKNSTGTMILHVEIGKEKAVFNPWDKTKETQVIPVLEEDRKLKIEDEDENEKRDELKSEKPPADFNVKVEVLQHEFGPLPPSPVEEDEDEYADILRPSPVKTDEPFYRCVEPPASDPIGSRFLNRPPEPPPHRDATSSLKTRSMDAGFTRNHKNQHSASRKEIPSERRTLPSELPGPSRRRTFQKRTHTCSSSSGQSPREENRHMQVSCSLPETPIFARGCDIPRTPLRRTPEVTPGSARTAPRPGGLQTTGSYRMTTAGHGTVGSGVSLGQAMVGAELLRLNGGPGRGWYPRHRQQPRPASVEHLDHLARSGLSPSVLSPPGSAWDSSRKPLTLPPNLTPKFFQRSPRDALRRVTSLLIRKGNSSKDQKKEVLSPTQGVEPGDGRQKRGFFKSFWKKSRQYSLEQQ</sequence>